<dbReference type="PRINTS" id="PR00080">
    <property type="entry name" value="SDRFAMILY"/>
</dbReference>
<evidence type="ECO:0000313" key="6">
    <source>
        <dbReference type="EMBL" id="RNL65649.1"/>
    </source>
</evidence>
<dbReference type="Pfam" id="PF00106">
    <property type="entry name" value="adh_short"/>
    <property type="match status" value="1"/>
</dbReference>
<dbReference type="EMBL" id="PQGG01000002">
    <property type="protein sequence ID" value="POP54733.1"/>
    <property type="molecule type" value="Genomic_DNA"/>
</dbReference>
<dbReference type="EMBL" id="RHGB01000006">
    <property type="protein sequence ID" value="RNL65649.1"/>
    <property type="molecule type" value="Genomic_DNA"/>
</dbReference>
<dbReference type="Gene3D" id="3.40.50.720">
    <property type="entry name" value="NAD(P)-binding Rossmann-like Domain"/>
    <property type="match status" value="1"/>
</dbReference>
<protein>
    <submittedName>
        <fullName evidence="6">SDR family NAD(P)-dependent oxidoreductase</fullName>
    </submittedName>
    <submittedName>
        <fullName evidence="5">Short-chain dehydrogenase</fullName>
    </submittedName>
</protein>
<comment type="similarity">
    <text evidence="1 3">Belongs to the short-chain dehydrogenases/reductases (SDR) family.</text>
</comment>
<name>A0A2S4HL68_9GAMM</name>
<keyword evidence="2" id="KW-0560">Oxidoreductase</keyword>
<sequence>MALLEHKVAIITGAGRGLGEAYAKLLAEHGAAVIVNDLGKDETGQFLAEQVAQAIVSKGGKAAANTADIATMAGGASLLQTALDNFGSADILINNAGILRDKSFLKLTESDWDSVLGVNLKGMFTVTQPVFAWMKENGGGVIVNTSSTSGLVGNFGQLNYAAAKAGVFGMSNVLTIEGAKAGIRVWTLAPAATSALTAPLMNDEQKQLLDPAHVAEAVLYMVSELSGDKTGHCLFASGQSIRELKLVSAEGIRGRGENRDLTAEGIAAASDAIFLDAPTMVINDFAK</sequence>
<dbReference type="SUPFAM" id="SSF51735">
    <property type="entry name" value="NAD(P)-binding Rossmann-fold domains"/>
    <property type="match status" value="1"/>
</dbReference>
<dbReference type="RefSeq" id="WP_103682570.1">
    <property type="nucleotide sequence ID" value="NZ_PQGG01000002.1"/>
</dbReference>
<evidence type="ECO:0000256" key="2">
    <source>
        <dbReference type="ARBA" id="ARBA00023002"/>
    </source>
</evidence>
<evidence type="ECO:0000313" key="5">
    <source>
        <dbReference type="EMBL" id="POP54733.1"/>
    </source>
</evidence>
<dbReference type="GO" id="GO:0016491">
    <property type="term" value="F:oxidoreductase activity"/>
    <property type="evidence" value="ECO:0007669"/>
    <property type="project" value="UniProtKB-KW"/>
</dbReference>
<evidence type="ECO:0000313" key="8">
    <source>
        <dbReference type="Proteomes" id="UP000274695"/>
    </source>
</evidence>
<evidence type="ECO:0000256" key="3">
    <source>
        <dbReference type="RuleBase" id="RU000363"/>
    </source>
</evidence>
<dbReference type="PRINTS" id="PR00081">
    <property type="entry name" value="GDHRDH"/>
</dbReference>
<dbReference type="InterPro" id="IPR051687">
    <property type="entry name" value="Peroxisomal_Beta-Oxidation"/>
</dbReference>
<feature type="domain" description="Ketoreductase" evidence="4">
    <location>
        <begin position="7"/>
        <end position="204"/>
    </location>
</feature>
<keyword evidence="8" id="KW-1185">Reference proteome</keyword>
<comment type="caution">
    <text evidence="5">The sequence shown here is derived from an EMBL/GenBank/DDBJ whole genome shotgun (WGS) entry which is preliminary data.</text>
</comment>
<dbReference type="PANTHER" id="PTHR45024:SF2">
    <property type="entry name" value="SCP2 DOMAIN-CONTAINING PROTEIN"/>
    <property type="match status" value="1"/>
</dbReference>
<dbReference type="Proteomes" id="UP000237222">
    <property type="component" value="Unassembled WGS sequence"/>
</dbReference>
<proteinExistence type="inferred from homology"/>
<dbReference type="AlphaFoldDB" id="A0A2S4HL68"/>
<evidence type="ECO:0000259" key="4">
    <source>
        <dbReference type="SMART" id="SM00822"/>
    </source>
</evidence>
<dbReference type="PANTHER" id="PTHR45024">
    <property type="entry name" value="DEHYDROGENASES, SHORT CHAIN"/>
    <property type="match status" value="1"/>
</dbReference>
<reference evidence="6 8" key="2">
    <citation type="submission" date="2018-10" db="EMBL/GenBank/DDBJ databases">
        <title>Draft genome sequence of Zhongshania sp. DSW25-10.</title>
        <authorList>
            <person name="Oh J."/>
        </authorList>
    </citation>
    <scope>NUCLEOTIDE SEQUENCE [LARGE SCALE GENOMIC DNA]</scope>
    <source>
        <strain evidence="6 8">DSW25-10</strain>
    </source>
</reference>
<dbReference type="Proteomes" id="UP000274695">
    <property type="component" value="Unassembled WGS sequence"/>
</dbReference>
<dbReference type="SMART" id="SM00822">
    <property type="entry name" value="PKS_KR"/>
    <property type="match status" value="1"/>
</dbReference>
<accession>A0A2S4HL68</accession>
<gene>
    <name evidence="5" type="ORF">C0068_00510</name>
    <name evidence="6" type="ORF">D0911_07260</name>
</gene>
<reference evidence="5" key="1">
    <citation type="submission" date="2018-01" db="EMBL/GenBank/DDBJ databases">
        <authorList>
            <person name="Yu X.-D."/>
        </authorList>
    </citation>
    <scope>NUCLEOTIDE SEQUENCE</scope>
    <source>
        <strain evidence="5">ZX-21</strain>
    </source>
</reference>
<dbReference type="InterPro" id="IPR036291">
    <property type="entry name" value="NAD(P)-bd_dom_sf"/>
</dbReference>
<organism evidence="5 7">
    <name type="scientific">Zhongshania marina</name>
    <dbReference type="NCBI Taxonomy" id="2304603"/>
    <lineage>
        <taxon>Bacteria</taxon>
        <taxon>Pseudomonadati</taxon>
        <taxon>Pseudomonadota</taxon>
        <taxon>Gammaproteobacteria</taxon>
        <taxon>Cellvibrionales</taxon>
        <taxon>Spongiibacteraceae</taxon>
        <taxon>Zhongshania</taxon>
    </lineage>
</organism>
<dbReference type="InterPro" id="IPR002347">
    <property type="entry name" value="SDR_fam"/>
</dbReference>
<evidence type="ECO:0000313" key="7">
    <source>
        <dbReference type="Proteomes" id="UP000237222"/>
    </source>
</evidence>
<dbReference type="InterPro" id="IPR057326">
    <property type="entry name" value="KR_dom"/>
</dbReference>
<dbReference type="OrthoDB" id="9804774at2"/>
<evidence type="ECO:0000256" key="1">
    <source>
        <dbReference type="ARBA" id="ARBA00006484"/>
    </source>
</evidence>